<dbReference type="SUPFAM" id="SSF53474">
    <property type="entry name" value="alpha/beta-Hydrolases"/>
    <property type="match status" value="1"/>
</dbReference>
<dbReference type="PANTHER" id="PTHR37574:SF1">
    <property type="entry name" value="LIPASE B"/>
    <property type="match status" value="1"/>
</dbReference>
<dbReference type="InterPro" id="IPR053228">
    <property type="entry name" value="Stereospecific_Lipase"/>
</dbReference>
<dbReference type="InterPro" id="IPR029058">
    <property type="entry name" value="AB_hydrolase_fold"/>
</dbReference>
<reference evidence="2 3" key="1">
    <citation type="submission" date="2021-11" db="EMBL/GenBank/DDBJ databases">
        <title>Draft genome sequence of Actinomycetospora sp. SF1 isolated from the rhizosphere soil.</title>
        <authorList>
            <person name="Duangmal K."/>
            <person name="Chantavorakit T."/>
        </authorList>
    </citation>
    <scope>NUCLEOTIDE SEQUENCE [LARGE SCALE GENOMIC DNA]</scope>
    <source>
        <strain evidence="2 3">TBRC 5722</strain>
    </source>
</reference>
<dbReference type="PANTHER" id="PTHR37574">
    <property type="entry name" value="LIPASE B"/>
    <property type="match status" value="1"/>
</dbReference>
<keyword evidence="3" id="KW-1185">Reference proteome</keyword>
<dbReference type="InterPro" id="IPR007751">
    <property type="entry name" value="DUF676_lipase-like"/>
</dbReference>
<organism evidence="2 3">
    <name type="scientific">Actinomycetospora endophytica</name>
    <dbReference type="NCBI Taxonomy" id="2291215"/>
    <lineage>
        <taxon>Bacteria</taxon>
        <taxon>Bacillati</taxon>
        <taxon>Actinomycetota</taxon>
        <taxon>Actinomycetes</taxon>
        <taxon>Pseudonocardiales</taxon>
        <taxon>Pseudonocardiaceae</taxon>
        <taxon>Actinomycetospora</taxon>
    </lineage>
</organism>
<sequence length="347" mass="36117">MQRITGRGVGTVGRGLRAAVVAVVTAGVLLLGSTVASASVPTWGGSDSGPALDVPQGQLDAAITCSPGATNAKRPVALFIPGTTLTPQENFSWNYFRAFAAAGRPYCSVELPNHAMSDIQISAEYVVNAIRSVRARSGQKVSIVGFSQGGMIGRWALKYWPDTRAKVGKLIGIDPSNHGTLDAYPVCAAAGCAPAFWQQQTYSHFTTALNSGPETFAGIDYTTMFTPTDEVVVPNLGPAPSSALTTGAGRRANISTFDVCPGHLADHLSMGSFDALAYALVIDALDHDGPGSAARINRSVCLQALEPGVDPATFPAHLAAYTAGVGFQVATYPHQLAEPPLKAYARG</sequence>
<name>A0ABS8P8V4_9PSEU</name>
<dbReference type="EMBL" id="JAJNDB010000002">
    <property type="protein sequence ID" value="MCD2193955.1"/>
    <property type="molecule type" value="Genomic_DNA"/>
</dbReference>
<evidence type="ECO:0000313" key="3">
    <source>
        <dbReference type="Proteomes" id="UP001199469"/>
    </source>
</evidence>
<gene>
    <name evidence="2" type="ORF">LQ327_11265</name>
</gene>
<proteinExistence type="predicted"/>
<dbReference type="Gene3D" id="3.40.50.1820">
    <property type="entry name" value="alpha/beta hydrolase"/>
    <property type="match status" value="1"/>
</dbReference>
<dbReference type="Proteomes" id="UP001199469">
    <property type="component" value="Unassembled WGS sequence"/>
</dbReference>
<protein>
    <submittedName>
        <fullName evidence="2">Lipase</fullName>
    </submittedName>
</protein>
<comment type="caution">
    <text evidence="2">The sequence shown here is derived from an EMBL/GenBank/DDBJ whole genome shotgun (WGS) entry which is preliminary data.</text>
</comment>
<dbReference type="Pfam" id="PF05057">
    <property type="entry name" value="DUF676"/>
    <property type="match status" value="1"/>
</dbReference>
<feature type="domain" description="DUF676" evidence="1">
    <location>
        <begin position="123"/>
        <end position="181"/>
    </location>
</feature>
<dbReference type="RefSeq" id="WP_230733392.1">
    <property type="nucleotide sequence ID" value="NZ_JAJNDB010000002.1"/>
</dbReference>
<accession>A0ABS8P8V4</accession>
<evidence type="ECO:0000259" key="1">
    <source>
        <dbReference type="Pfam" id="PF05057"/>
    </source>
</evidence>
<evidence type="ECO:0000313" key="2">
    <source>
        <dbReference type="EMBL" id="MCD2193955.1"/>
    </source>
</evidence>